<dbReference type="HOGENOM" id="CLU_012062_28_1_7"/>
<evidence type="ECO:0000313" key="4">
    <source>
        <dbReference type="EMBL" id="AGP39338.1"/>
    </source>
</evidence>
<name>S4Y922_SORCE</name>
<protein>
    <submittedName>
        <fullName evidence="4">RNA-binding protein</fullName>
    </submittedName>
</protein>
<dbReference type="STRING" id="1254432.SCE1572_35585"/>
<evidence type="ECO:0000313" key="5">
    <source>
        <dbReference type="Proteomes" id="UP000014803"/>
    </source>
</evidence>
<evidence type="ECO:0000259" key="3">
    <source>
        <dbReference type="PROSITE" id="PS50102"/>
    </source>
</evidence>
<sequence>MGNRLYVGNLSFSTTRETLESAFASAGEVREIAMPTDRETGQPRGFAFVTMGSVQAANSAISQLNGALLDGRPLKVNEAQERPARGGGGGFGGGGGYGGGGGGGYGGGGGGYGGGGGGRGGRGGGRDRY</sequence>
<gene>
    <name evidence="4" type="ORF">SCE1572_35585</name>
</gene>
<dbReference type="SUPFAM" id="SSF54928">
    <property type="entry name" value="RNA-binding domain, RBD"/>
    <property type="match status" value="1"/>
</dbReference>
<dbReference type="eggNOG" id="COG0724">
    <property type="taxonomic scope" value="Bacteria"/>
</dbReference>
<dbReference type="AlphaFoldDB" id="S4Y922"/>
<dbReference type="KEGG" id="scu:SCE1572_35585"/>
<evidence type="ECO:0000256" key="1">
    <source>
        <dbReference type="ARBA" id="ARBA00022884"/>
    </source>
</evidence>
<evidence type="ECO:0000256" key="2">
    <source>
        <dbReference type="SAM" id="MobiDB-lite"/>
    </source>
</evidence>
<dbReference type="Proteomes" id="UP000014803">
    <property type="component" value="Chromosome"/>
</dbReference>
<dbReference type="Gene3D" id="3.30.70.330">
    <property type="match status" value="1"/>
</dbReference>
<reference evidence="4 5" key="1">
    <citation type="journal article" date="2013" name="Sci. Rep.">
        <title>Extraordinary expansion of a Sorangium cellulosum genome from an alkaline milieu.</title>
        <authorList>
            <person name="Han K."/>
            <person name="Li Z.F."/>
            <person name="Peng R."/>
            <person name="Zhu L.P."/>
            <person name="Zhou T."/>
            <person name="Wang L.G."/>
            <person name="Li S.G."/>
            <person name="Zhang X.B."/>
            <person name="Hu W."/>
            <person name="Wu Z.H."/>
            <person name="Qin N."/>
            <person name="Li Y.Z."/>
        </authorList>
    </citation>
    <scope>NUCLEOTIDE SEQUENCE [LARGE SCALE GENOMIC DNA]</scope>
    <source>
        <strain evidence="4 5">So0157-2</strain>
    </source>
</reference>
<dbReference type="InterPro" id="IPR000504">
    <property type="entry name" value="RRM_dom"/>
</dbReference>
<feature type="compositionally biased region" description="Basic and acidic residues" evidence="2">
    <location>
        <begin position="75"/>
        <end position="84"/>
    </location>
</feature>
<proteinExistence type="predicted"/>
<dbReference type="RefSeq" id="WP_020739007.1">
    <property type="nucleotide sequence ID" value="NC_021658.1"/>
</dbReference>
<keyword evidence="1" id="KW-0694">RNA-binding</keyword>
<dbReference type="SMART" id="SM00360">
    <property type="entry name" value="RRM"/>
    <property type="match status" value="1"/>
</dbReference>
<organism evidence="4 5">
    <name type="scientific">Sorangium cellulosum So0157-2</name>
    <dbReference type="NCBI Taxonomy" id="1254432"/>
    <lineage>
        <taxon>Bacteria</taxon>
        <taxon>Pseudomonadati</taxon>
        <taxon>Myxococcota</taxon>
        <taxon>Polyangia</taxon>
        <taxon>Polyangiales</taxon>
        <taxon>Polyangiaceae</taxon>
        <taxon>Sorangium</taxon>
    </lineage>
</organism>
<feature type="region of interest" description="Disordered" evidence="2">
    <location>
        <begin position="75"/>
        <end position="129"/>
    </location>
</feature>
<feature type="compositionally biased region" description="Gly residues" evidence="2">
    <location>
        <begin position="85"/>
        <end position="123"/>
    </location>
</feature>
<feature type="domain" description="RRM" evidence="3">
    <location>
        <begin position="3"/>
        <end position="81"/>
    </location>
</feature>
<dbReference type="EMBL" id="CP003969">
    <property type="protein sequence ID" value="AGP39338.1"/>
    <property type="molecule type" value="Genomic_DNA"/>
</dbReference>
<dbReference type="GO" id="GO:0003723">
    <property type="term" value="F:RNA binding"/>
    <property type="evidence" value="ECO:0007669"/>
    <property type="project" value="UniProtKB-KW"/>
</dbReference>
<dbReference type="PROSITE" id="PS50102">
    <property type="entry name" value="RRM"/>
    <property type="match status" value="1"/>
</dbReference>
<dbReference type="PANTHER" id="PTHR48027">
    <property type="entry name" value="HETEROGENEOUS NUCLEAR RIBONUCLEOPROTEIN 87F-RELATED"/>
    <property type="match status" value="1"/>
</dbReference>
<dbReference type="InterPro" id="IPR052462">
    <property type="entry name" value="SLIRP/GR-RBP-like"/>
</dbReference>
<dbReference type="InterPro" id="IPR012677">
    <property type="entry name" value="Nucleotide-bd_a/b_plait_sf"/>
</dbReference>
<accession>S4Y922</accession>
<dbReference type="PATRIC" id="fig|1254432.3.peg.8069"/>
<dbReference type="Pfam" id="PF00076">
    <property type="entry name" value="RRM_1"/>
    <property type="match status" value="1"/>
</dbReference>
<dbReference type="InterPro" id="IPR035979">
    <property type="entry name" value="RBD_domain_sf"/>
</dbReference>
<dbReference type="OrthoDB" id="9798855at2"/>